<dbReference type="OMA" id="RITACTT"/>
<dbReference type="GO" id="GO:0016787">
    <property type="term" value="F:hydrolase activity"/>
    <property type="evidence" value="ECO:0007669"/>
    <property type="project" value="UniProtKB-KW"/>
</dbReference>
<feature type="domain" description="Protein kinase" evidence="2">
    <location>
        <begin position="422"/>
        <end position="702"/>
    </location>
</feature>
<dbReference type="EMBL" id="CM001886">
    <property type="protein sequence ID" value="EOY15084.1"/>
    <property type="molecule type" value="Genomic_DNA"/>
</dbReference>
<dbReference type="GO" id="GO:0010476">
    <property type="term" value="P:gibberellin mediated signaling pathway"/>
    <property type="evidence" value="ECO:0000318"/>
    <property type="project" value="GO_Central"/>
</dbReference>
<dbReference type="Gramene" id="EOY15084">
    <property type="protein sequence ID" value="EOY15084"/>
    <property type="gene ID" value="TCM_034261"/>
</dbReference>
<dbReference type="InterPro" id="IPR008271">
    <property type="entry name" value="Ser/Thr_kinase_AS"/>
</dbReference>
<proteinExistence type="predicted"/>
<dbReference type="AlphaFoldDB" id="A0A061FKQ7"/>
<keyword evidence="3" id="KW-0378">Hydrolase</keyword>
<name>A0A061FKQ7_THECC</name>
<dbReference type="HOGENOM" id="CLU_000288_155_0_1"/>
<accession>A0A061FKQ7</accession>
<dbReference type="InterPro" id="IPR000719">
    <property type="entry name" value="Prot_kinase_dom"/>
</dbReference>
<dbReference type="PANTHER" id="PTHR47987">
    <property type="entry name" value="OS08G0249100 PROTEIN"/>
    <property type="match status" value="1"/>
</dbReference>
<protein>
    <submittedName>
        <fullName evidence="3">Kinase protein with adenine nucleotide alpha hydrolases-like domain, putative</fullName>
    </submittedName>
</protein>
<keyword evidence="4" id="KW-1185">Reference proteome</keyword>
<dbReference type="InterPro" id="IPR046958">
    <property type="entry name" value="RBK1/2/STUNTED"/>
</dbReference>
<dbReference type="GO" id="GO:0005524">
    <property type="term" value="F:ATP binding"/>
    <property type="evidence" value="ECO:0007669"/>
    <property type="project" value="InterPro"/>
</dbReference>
<dbReference type="Proteomes" id="UP000026915">
    <property type="component" value="Chromosome 8"/>
</dbReference>
<dbReference type="SUPFAM" id="SSF56112">
    <property type="entry name" value="Protein kinase-like (PK-like)"/>
    <property type="match status" value="1"/>
</dbReference>
<dbReference type="GO" id="GO:0004672">
    <property type="term" value="F:protein kinase activity"/>
    <property type="evidence" value="ECO:0000318"/>
    <property type="project" value="GO_Central"/>
</dbReference>
<evidence type="ECO:0000313" key="3">
    <source>
        <dbReference type="EMBL" id="EOY15084.1"/>
    </source>
</evidence>
<dbReference type="PANTHER" id="PTHR47987:SF11">
    <property type="entry name" value="RECEPTOR-LIKE CYTOSOLIC SERINE_THREONINE-PROTEIN KINASE RBK1 ISOFORM X1"/>
    <property type="match status" value="1"/>
</dbReference>
<keyword evidence="3" id="KW-0808">Transferase</keyword>
<sequence length="779" mass="87065">MVKKEITASRQVAAHHCELVKSAQLGKDLVLIHVLSDSDNGFVNLPWQTTWSRKDHRNIGRDFALVKQGNLGSPPRSSIRKVLKKLAKCRVAMAVHTERNPEEAIWSWISYASYCANQLPTASSLLAVHKGKIILEIPPIQHLTGFKLNSRPDLYLIKDSSRLRDAEKPESEEAESHAVLVSTDVAREDIGGPKDGNSSYKAILLNSISLIRRELPEPSLGWPLLRRKSSPNQENFKKPEARDMSVVEWVMSLPNRVTTVVNHIALHSNQTSITSKTYTTKDSTISDCKTEEAIHSTEDEESVTNDSRNSKEENYGLGYDAELSVPLITQTLEPDSKPGWPLLRITAPTTSDSFTEYEAAINAPVQLTVEPPPSRNALLSTEVENPVEKENYFPAPRKMLNNLELHCKRFSLRELKQATSEFSPENLIGEGGCSNVYKGRLPGGKAVAVKILKSYKEAWSDFSLEVDIVSSLKHEHITPLIGVCVEDDHLISVYDFFPKGSLEEILHGQSKKSALPWGVRFKVATAIAEALNYLHSECPRPVIHRDVKSSNILLSDDFQPQLSDFGLAIWGPTDSNYTVDGNVVGTFGYIAPEYFMQGKVSDKIDVYSFGVMLLELLSGRRPISSKALEGKESLIQWARPLLERRDLQGLSDPALNEDFDVAQMHRMVAAASLCLNQLDGHRPKVSQVLEILRGVKEPTEWYDLRATESKLPNDQEDDDLSPGFVHKLYTYLSVSFIDDDSTPECSNYTTSRYRGAKKGRLMLKDYLKKGQDQSLSSPL</sequence>
<dbReference type="Gene3D" id="1.10.510.10">
    <property type="entry name" value="Transferase(Phosphotransferase) domain 1"/>
    <property type="match status" value="1"/>
</dbReference>
<gene>
    <name evidence="3" type="ORF">TCM_034261</name>
</gene>
<feature type="region of interest" description="Disordered" evidence="1">
    <location>
        <begin position="291"/>
        <end position="311"/>
    </location>
</feature>
<dbReference type="PROSITE" id="PS50011">
    <property type="entry name" value="PROTEIN_KINASE_DOM"/>
    <property type="match status" value="1"/>
</dbReference>
<dbReference type="Gene3D" id="3.30.200.20">
    <property type="entry name" value="Phosphorylase Kinase, domain 1"/>
    <property type="match status" value="1"/>
</dbReference>
<evidence type="ECO:0000313" key="4">
    <source>
        <dbReference type="Proteomes" id="UP000026915"/>
    </source>
</evidence>
<dbReference type="SMART" id="SM00220">
    <property type="entry name" value="S_TKc"/>
    <property type="match status" value="1"/>
</dbReference>
<dbReference type="Pfam" id="PF00069">
    <property type="entry name" value="Pkinase"/>
    <property type="match status" value="1"/>
</dbReference>
<dbReference type="FunFam" id="1.10.510.10:FF:000284">
    <property type="entry name" value="Putative receptor-like serine/threonine-protein kinase"/>
    <property type="match status" value="1"/>
</dbReference>
<evidence type="ECO:0000256" key="1">
    <source>
        <dbReference type="SAM" id="MobiDB-lite"/>
    </source>
</evidence>
<dbReference type="eggNOG" id="KOG1187">
    <property type="taxonomic scope" value="Eukaryota"/>
</dbReference>
<evidence type="ECO:0000259" key="2">
    <source>
        <dbReference type="PROSITE" id="PS50011"/>
    </source>
</evidence>
<organism evidence="3 4">
    <name type="scientific">Theobroma cacao</name>
    <name type="common">Cacao</name>
    <name type="synonym">Cocoa</name>
    <dbReference type="NCBI Taxonomy" id="3641"/>
    <lineage>
        <taxon>Eukaryota</taxon>
        <taxon>Viridiplantae</taxon>
        <taxon>Streptophyta</taxon>
        <taxon>Embryophyta</taxon>
        <taxon>Tracheophyta</taxon>
        <taxon>Spermatophyta</taxon>
        <taxon>Magnoliopsida</taxon>
        <taxon>eudicotyledons</taxon>
        <taxon>Gunneridae</taxon>
        <taxon>Pentapetalae</taxon>
        <taxon>rosids</taxon>
        <taxon>malvids</taxon>
        <taxon>Malvales</taxon>
        <taxon>Malvaceae</taxon>
        <taxon>Byttnerioideae</taxon>
        <taxon>Theobroma</taxon>
    </lineage>
</organism>
<reference evidence="3 4" key="1">
    <citation type="journal article" date="2013" name="Genome Biol.">
        <title>The genome sequence of the most widely cultivated cacao type and its use to identify candidate genes regulating pod color.</title>
        <authorList>
            <person name="Motamayor J.C."/>
            <person name="Mockaitis K."/>
            <person name="Schmutz J."/>
            <person name="Haiminen N."/>
            <person name="Iii D.L."/>
            <person name="Cornejo O."/>
            <person name="Findley S.D."/>
            <person name="Zheng P."/>
            <person name="Utro F."/>
            <person name="Royaert S."/>
            <person name="Saski C."/>
            <person name="Jenkins J."/>
            <person name="Podicheti R."/>
            <person name="Zhao M."/>
            <person name="Scheffler B.E."/>
            <person name="Stack J.C."/>
            <person name="Feltus F.A."/>
            <person name="Mustiga G.M."/>
            <person name="Amores F."/>
            <person name="Phillips W."/>
            <person name="Marelli J.P."/>
            <person name="May G.D."/>
            <person name="Shapiro H."/>
            <person name="Ma J."/>
            <person name="Bustamante C.D."/>
            <person name="Schnell R.J."/>
            <person name="Main D."/>
            <person name="Gilbert D."/>
            <person name="Parida L."/>
            <person name="Kuhn D.N."/>
        </authorList>
    </citation>
    <scope>NUCLEOTIDE SEQUENCE [LARGE SCALE GENOMIC DNA]</scope>
    <source>
        <strain evidence="4">cv. Matina 1-6</strain>
    </source>
</reference>
<dbReference type="FunFam" id="3.30.200.20:FF:000268">
    <property type="entry name" value="probable receptor-like serine/threonine-protein kinase At5g57670"/>
    <property type="match status" value="1"/>
</dbReference>
<dbReference type="STRING" id="3641.A0A061FKQ7"/>
<keyword evidence="3" id="KW-0418">Kinase</keyword>
<dbReference type="PROSITE" id="PS00108">
    <property type="entry name" value="PROTEIN_KINASE_ST"/>
    <property type="match status" value="1"/>
</dbReference>
<dbReference type="GO" id="GO:0005886">
    <property type="term" value="C:plasma membrane"/>
    <property type="evidence" value="ECO:0000318"/>
    <property type="project" value="GO_Central"/>
</dbReference>
<dbReference type="InParanoid" id="A0A061FKQ7"/>
<dbReference type="InterPro" id="IPR011009">
    <property type="entry name" value="Kinase-like_dom_sf"/>
</dbReference>